<proteinExistence type="predicted"/>
<evidence type="ECO:0000313" key="2">
    <source>
        <dbReference type="EMBL" id="BBD98873.1"/>
    </source>
</evidence>
<name>A0A494W2M3_9SPHN</name>
<gene>
    <name evidence="2" type="ORF">SAMIE_1023740</name>
</gene>
<protein>
    <submittedName>
        <fullName evidence="2">Uncharacterized protein</fullName>
    </submittedName>
</protein>
<dbReference type="Proteomes" id="UP000279959">
    <property type="component" value="Chromosome"/>
</dbReference>
<feature type="region of interest" description="Disordered" evidence="1">
    <location>
        <begin position="1"/>
        <end position="36"/>
    </location>
</feature>
<evidence type="ECO:0000256" key="1">
    <source>
        <dbReference type="SAM" id="MobiDB-lite"/>
    </source>
</evidence>
<dbReference type="EMBL" id="AP018664">
    <property type="protein sequence ID" value="BBD98873.1"/>
    <property type="molecule type" value="Genomic_DNA"/>
</dbReference>
<dbReference type="AlphaFoldDB" id="A0A494W2M3"/>
<sequence length="209" mass="24075">MKPRDNAGSTYASPQVRKKLPPVQPPASSAPYKPEPALADEQYENILQIMSNMVRVMEYSPSAFAHADEEAIRTHFLMQLNGQYQGQATGETFNYEGKTDILIKDQGRNIFIAECKFWRGEKNYSETIDQLLGYLSWRDTKAAVVVFNRNKDFSAVLAKIKETTEDHPNCKKLIRQKTETSWQYRFTHRDDPNREMVITVMAFDVPHAH</sequence>
<evidence type="ECO:0000313" key="3">
    <source>
        <dbReference type="Proteomes" id="UP000279959"/>
    </source>
</evidence>
<accession>A0A494W2M3</accession>
<reference evidence="2 3" key="1">
    <citation type="submission" date="2018-05" db="EMBL/GenBank/DDBJ databases">
        <title>Complete Genome Sequence of the Nonylphenol-Degrading Bacterium Sphingobium amiense DSM 16289T.</title>
        <authorList>
            <person name="Ootsuka M."/>
            <person name="Nishizawa T."/>
            <person name="Ohta H."/>
        </authorList>
    </citation>
    <scope>NUCLEOTIDE SEQUENCE [LARGE SCALE GENOMIC DNA]</scope>
    <source>
        <strain evidence="2 3">DSM 16289</strain>
    </source>
</reference>
<keyword evidence="3" id="KW-1185">Reference proteome</keyword>
<organism evidence="2 3">
    <name type="scientific">Sphingobium amiense</name>
    <dbReference type="NCBI Taxonomy" id="135719"/>
    <lineage>
        <taxon>Bacteria</taxon>
        <taxon>Pseudomonadati</taxon>
        <taxon>Pseudomonadota</taxon>
        <taxon>Alphaproteobacteria</taxon>
        <taxon>Sphingomonadales</taxon>
        <taxon>Sphingomonadaceae</taxon>
        <taxon>Sphingobium</taxon>
    </lineage>
</organism>
<dbReference type="KEGG" id="sami:SAMIE_1023740"/>